<gene>
    <name evidence="2" type="ORF">M6B38_377210</name>
</gene>
<proteinExistence type="predicted"/>
<keyword evidence="1" id="KW-0472">Membrane</keyword>
<evidence type="ECO:0000313" key="2">
    <source>
        <dbReference type="EMBL" id="KAJ6825607.1"/>
    </source>
</evidence>
<name>A0AAX6GB36_IRIPA</name>
<reference evidence="2" key="1">
    <citation type="journal article" date="2023" name="GigaByte">
        <title>Genome assembly of the bearded iris, Iris pallida Lam.</title>
        <authorList>
            <person name="Bruccoleri R.E."/>
            <person name="Oakeley E.J."/>
            <person name="Faust A.M.E."/>
            <person name="Altorfer M."/>
            <person name="Dessus-Babus S."/>
            <person name="Burckhardt D."/>
            <person name="Oertli M."/>
            <person name="Naumann U."/>
            <person name="Petersen F."/>
            <person name="Wong J."/>
        </authorList>
    </citation>
    <scope>NUCLEOTIDE SEQUENCE</scope>
    <source>
        <strain evidence="2">GSM-AAB239-AS_SAM_17_03QT</strain>
    </source>
</reference>
<evidence type="ECO:0000313" key="3">
    <source>
        <dbReference type="Proteomes" id="UP001140949"/>
    </source>
</evidence>
<feature type="transmembrane region" description="Helical" evidence="1">
    <location>
        <begin position="31"/>
        <end position="54"/>
    </location>
</feature>
<dbReference type="Proteomes" id="UP001140949">
    <property type="component" value="Unassembled WGS sequence"/>
</dbReference>
<accession>A0AAX6GB36</accession>
<evidence type="ECO:0000256" key="1">
    <source>
        <dbReference type="SAM" id="Phobius"/>
    </source>
</evidence>
<dbReference type="AlphaFoldDB" id="A0AAX6GB36"/>
<reference evidence="2" key="2">
    <citation type="submission" date="2023-04" db="EMBL/GenBank/DDBJ databases">
        <authorList>
            <person name="Bruccoleri R.E."/>
            <person name="Oakeley E.J."/>
            <person name="Faust A.-M."/>
            <person name="Dessus-Babus S."/>
            <person name="Altorfer M."/>
            <person name="Burckhardt D."/>
            <person name="Oertli M."/>
            <person name="Naumann U."/>
            <person name="Petersen F."/>
            <person name="Wong J."/>
        </authorList>
    </citation>
    <scope>NUCLEOTIDE SEQUENCE</scope>
    <source>
        <strain evidence="2">GSM-AAB239-AS_SAM_17_03QT</strain>
        <tissue evidence="2">Leaf</tissue>
    </source>
</reference>
<keyword evidence="3" id="KW-1185">Reference proteome</keyword>
<organism evidence="2 3">
    <name type="scientific">Iris pallida</name>
    <name type="common">Sweet iris</name>
    <dbReference type="NCBI Taxonomy" id="29817"/>
    <lineage>
        <taxon>Eukaryota</taxon>
        <taxon>Viridiplantae</taxon>
        <taxon>Streptophyta</taxon>
        <taxon>Embryophyta</taxon>
        <taxon>Tracheophyta</taxon>
        <taxon>Spermatophyta</taxon>
        <taxon>Magnoliopsida</taxon>
        <taxon>Liliopsida</taxon>
        <taxon>Asparagales</taxon>
        <taxon>Iridaceae</taxon>
        <taxon>Iridoideae</taxon>
        <taxon>Irideae</taxon>
        <taxon>Iris</taxon>
    </lineage>
</organism>
<dbReference type="EMBL" id="JANAVB010021599">
    <property type="protein sequence ID" value="KAJ6825607.1"/>
    <property type="molecule type" value="Genomic_DNA"/>
</dbReference>
<sequence>MILYHLGPEPEEDGVISQDGLRLQCSRLDHFLVLFRVCIMYIVLRFQCCILFLLPDLSTDDIVLTWWIVVIWECL</sequence>
<protein>
    <submittedName>
        <fullName evidence="2">Uncharacterized protein</fullName>
    </submittedName>
</protein>
<keyword evidence="1" id="KW-0812">Transmembrane</keyword>
<keyword evidence="1" id="KW-1133">Transmembrane helix</keyword>
<comment type="caution">
    <text evidence="2">The sequence shown here is derived from an EMBL/GenBank/DDBJ whole genome shotgun (WGS) entry which is preliminary data.</text>
</comment>